<dbReference type="InterPro" id="IPR045055">
    <property type="entry name" value="DNA2/NAM7-like"/>
</dbReference>
<dbReference type="Gene3D" id="3.40.50.300">
    <property type="entry name" value="P-loop containing nucleotide triphosphate hydrolases"/>
    <property type="match status" value="3"/>
</dbReference>
<name>A0A3E0HVR8_9FLAO</name>
<dbReference type="Pfam" id="PF13087">
    <property type="entry name" value="AAA_12"/>
    <property type="match status" value="1"/>
</dbReference>
<proteinExistence type="predicted"/>
<feature type="domain" description="DNA2/NAM7 helicase-like C-terminal" evidence="2">
    <location>
        <begin position="807"/>
        <end position="988"/>
    </location>
</feature>
<dbReference type="EMBL" id="QUNS01000004">
    <property type="protein sequence ID" value="REH50519.1"/>
    <property type="molecule type" value="Genomic_DNA"/>
</dbReference>
<keyword evidence="4" id="KW-1185">Reference proteome</keyword>
<reference evidence="3 4" key="1">
    <citation type="submission" date="2018-08" db="EMBL/GenBank/DDBJ databases">
        <title>Genomic Encyclopedia of Type Strains, Phase IV (KMG-IV): sequencing the most valuable type-strain genomes for metagenomic binning, comparative biology and taxonomic classification.</title>
        <authorList>
            <person name="Goeker M."/>
        </authorList>
    </citation>
    <scope>NUCLEOTIDE SEQUENCE [LARGE SCALE GENOMIC DNA]</scope>
    <source>
        <strain evidence="3 4">DSM 18841</strain>
    </source>
</reference>
<dbReference type="SUPFAM" id="SSF52540">
    <property type="entry name" value="P-loop containing nucleoside triphosphate hydrolases"/>
    <property type="match status" value="1"/>
</dbReference>
<comment type="caution">
    <text evidence="3">The sequence shown here is derived from an EMBL/GenBank/DDBJ whole genome shotgun (WGS) entry which is preliminary data.</text>
</comment>
<feature type="domain" description="DNA2/NAM7 helicase helicase" evidence="1">
    <location>
        <begin position="297"/>
        <end position="369"/>
    </location>
</feature>
<dbReference type="InterPro" id="IPR027417">
    <property type="entry name" value="P-loop_NTPase"/>
</dbReference>
<dbReference type="InterPro" id="IPR047187">
    <property type="entry name" value="SF1_C_Upf1"/>
</dbReference>
<dbReference type="Proteomes" id="UP000256884">
    <property type="component" value="Unassembled WGS sequence"/>
</dbReference>
<accession>A0A3E0HVR8</accession>
<organism evidence="3 4">
    <name type="scientific">Tenacibaculum gallaicum</name>
    <dbReference type="NCBI Taxonomy" id="561505"/>
    <lineage>
        <taxon>Bacteria</taxon>
        <taxon>Pseudomonadati</taxon>
        <taxon>Bacteroidota</taxon>
        <taxon>Flavobacteriia</taxon>
        <taxon>Flavobacteriales</taxon>
        <taxon>Flavobacteriaceae</taxon>
        <taxon>Tenacibaculum</taxon>
    </lineage>
</organism>
<dbReference type="PANTHER" id="PTHR10887">
    <property type="entry name" value="DNA2/NAM7 HELICASE FAMILY"/>
    <property type="match status" value="1"/>
</dbReference>
<dbReference type="CDD" id="cd18808">
    <property type="entry name" value="SF1_C_Upf1"/>
    <property type="match status" value="1"/>
</dbReference>
<dbReference type="InterPro" id="IPR041677">
    <property type="entry name" value="DNA2/NAM7_AAA_11"/>
</dbReference>
<dbReference type="AlphaFoldDB" id="A0A3E0HVR8"/>
<gene>
    <name evidence="3" type="ORF">C7448_104131</name>
</gene>
<dbReference type="GO" id="GO:0004386">
    <property type="term" value="F:helicase activity"/>
    <property type="evidence" value="ECO:0007669"/>
    <property type="project" value="InterPro"/>
</dbReference>
<evidence type="ECO:0000259" key="2">
    <source>
        <dbReference type="Pfam" id="PF13087"/>
    </source>
</evidence>
<dbReference type="Pfam" id="PF13086">
    <property type="entry name" value="AAA_11"/>
    <property type="match status" value="1"/>
</dbReference>
<dbReference type="InterPro" id="IPR041679">
    <property type="entry name" value="DNA2/NAM7-like_C"/>
</dbReference>
<dbReference type="PANTHER" id="PTHR10887:SF530">
    <property type="entry name" value="SUPERFAMILY I DNA HELICASES"/>
    <property type="match status" value="1"/>
</dbReference>
<evidence type="ECO:0000313" key="4">
    <source>
        <dbReference type="Proteomes" id="UP000256884"/>
    </source>
</evidence>
<sequence>MNIVFSHPFLQKKSYFKGTRTTMNDEKNWLQYYKNSLSDSENLAIDISKIKNLFHQKSSDLSNALISSKQANQLLDVEERRINRLKGITKKDNPKWHTVEETKILIAPFHLVYQTDNTKFKQRPIHPFWISAIVNRSGQLSAPKDGFPLIVRNYLTPMADIKNDFIFSSIDIVLEAKELASPDFENSEDPVPWDEYWNYINEVFSAITFSNLYRYQVERYTTQYELTYFALSSKISTAKSILFLYENLLKNTDELPVLSKIINPYTRERQEAITDNGFLIYNHLHLGQMSNKFPLSVSQRKTLLSYLVAEENAVTAVNGPPGTGKTTLLQSLVATEFVKAAINGEEAPIILACSNNNQAVTNIIDSFINSESTMGELANRWIPDFNGYATYLPSSSKSEKKLGNINYLKGNLFGHEGTLCNLENEKYISEAEYYFLTNYCQYFNTQTNSLDDVCNHLQEETMGIQTILADGVDFSRNYINAVNYINSILVHEEDFVQKSTFKISKLQEWRTVLNDLKTSTKDTDFIDKVKHYFIDEAQFESRNAEHIFKATAETLVDAKKAAAYIKECTNNVNLLLQSHLSLKNWKYENNIKGFPFVSEEQMWAYEYEKINSNDATQRFFYDELDINLRHKAFLLATHYWEARWLLETREMLEENTEKGTGEYAIKAKWKRRAMLTPCFVATFYTAPSHFLYSQFQGENENGKPIFEYLPLFNFLDLLIIDEAGQVTPEVSIPIFSLTQKAFVVGDLQQIEPIWSIPKKIDQGNLTSLDIIENQNDAHLDELGFLASSGSIMKMAQNACEFETPLPAKKEQGLVLLEHRRCNDEIISFCNELAYDGILKPMKGKARENQVFPSMMAYHIEGVSERKYNSRQNTSEVKAIISWLQQNKETIQKAYNVDTIEPVLGIITPFASQKGELSKALTDAGYKVSDIKLGTVHALQGAERNIILFSSVYSNDDEGTLFFERDNKPNMLNVAVSRAKESFILFGDTRIFDETKNTPSGILKRHLNIYEMAN</sequence>
<evidence type="ECO:0000259" key="1">
    <source>
        <dbReference type="Pfam" id="PF13086"/>
    </source>
</evidence>
<protein>
    <submittedName>
        <fullName evidence="3">AAA domain-containing protein</fullName>
    </submittedName>
</protein>
<evidence type="ECO:0000313" key="3">
    <source>
        <dbReference type="EMBL" id="REH50519.1"/>
    </source>
</evidence>